<dbReference type="PANTHER" id="PTHR36342:SF1">
    <property type="entry name" value="PTB DOMAIN ENGULFMENT ADAPTER"/>
    <property type="match status" value="1"/>
</dbReference>
<dbReference type="OrthoDB" id="1920822at2759"/>
<protein>
    <submittedName>
        <fullName evidence="2">Uncharacterized protein LOC104594183</fullName>
    </submittedName>
</protein>
<organism evidence="1 2">
    <name type="scientific">Nelumbo nucifera</name>
    <name type="common">Sacred lotus</name>
    <dbReference type="NCBI Taxonomy" id="4432"/>
    <lineage>
        <taxon>Eukaryota</taxon>
        <taxon>Viridiplantae</taxon>
        <taxon>Streptophyta</taxon>
        <taxon>Embryophyta</taxon>
        <taxon>Tracheophyta</taxon>
        <taxon>Spermatophyta</taxon>
        <taxon>Magnoliopsida</taxon>
        <taxon>Proteales</taxon>
        <taxon>Nelumbonaceae</taxon>
        <taxon>Nelumbo</taxon>
    </lineage>
</organism>
<evidence type="ECO:0000313" key="1">
    <source>
        <dbReference type="Proteomes" id="UP000189703"/>
    </source>
</evidence>
<dbReference type="AlphaFoldDB" id="A0A1U7ZHZ6"/>
<evidence type="ECO:0000313" key="2">
    <source>
        <dbReference type="RefSeq" id="XP_010252669.1"/>
    </source>
</evidence>
<accession>A0A1U7ZHZ6</accession>
<dbReference type="RefSeq" id="XP_010252669.1">
    <property type="nucleotide sequence ID" value="XM_010254367.1"/>
</dbReference>
<reference evidence="2" key="1">
    <citation type="submission" date="2025-08" db="UniProtKB">
        <authorList>
            <consortium name="RefSeq"/>
        </authorList>
    </citation>
    <scope>IDENTIFICATION</scope>
</reference>
<name>A0A1U7ZHZ6_NELNU</name>
<dbReference type="PANTHER" id="PTHR36342">
    <property type="entry name" value="PTB DOMAIN ENGULFMENT ADAPTER"/>
    <property type="match status" value="1"/>
</dbReference>
<gene>
    <name evidence="2" type="primary">LOC104594183</name>
</gene>
<dbReference type="Proteomes" id="UP000189703">
    <property type="component" value="Unplaced"/>
</dbReference>
<dbReference type="eggNOG" id="ENOG502RZWK">
    <property type="taxonomic scope" value="Eukaryota"/>
</dbReference>
<dbReference type="FunCoup" id="A0A1U7ZHZ6">
    <property type="interactions" value="970"/>
</dbReference>
<sequence>MAFPLGAPTTLSIPKGGDAIYVAAIPLRAAKGPAQMLMSAAYSLNMWDLQHYMVIISTTPPPQAFVFDFQPQDPENMYVALAALSSRGVPGVVLVRKLRKLPKRKCWFVGFSRGDSIEKANKFNESWQTELSIGQHDCRDYTNGLVEHLTGEKHVLDRLRTSSDG</sequence>
<dbReference type="InParanoid" id="A0A1U7ZHZ6"/>
<dbReference type="GeneID" id="104594183"/>
<proteinExistence type="predicted"/>
<dbReference type="OMA" id="DCRDFTN"/>
<keyword evidence="1" id="KW-1185">Reference proteome</keyword>
<dbReference type="KEGG" id="nnu:104594183"/>